<dbReference type="HOGENOM" id="CLU_2721651_0_0_1"/>
<sequence>MSFKLPSNVPSFSSSQREYEDGYWRATRTNVDNHGPETAKNYLGIGWVGVLGYCVGACAYDGTGAGGANENY</sequence>
<dbReference type="STRING" id="544712.C6H8U1"/>
<protein>
    <submittedName>
        <fullName evidence="1">Mannosyl-oligosaccharide 1,2-alpha-mannosidase</fullName>
    </submittedName>
</protein>
<dbReference type="AlphaFoldDB" id="C6H8U1"/>
<name>C6H8U1_AJECH</name>
<gene>
    <name evidence="1" type="ORF">HCDG_02622</name>
</gene>
<dbReference type="EMBL" id="GG692421">
    <property type="protein sequence ID" value="EER42724.1"/>
    <property type="molecule type" value="Genomic_DNA"/>
</dbReference>
<accession>C6H8U1</accession>
<evidence type="ECO:0000313" key="1">
    <source>
        <dbReference type="EMBL" id="EER42724.1"/>
    </source>
</evidence>
<dbReference type="Proteomes" id="UP000002624">
    <property type="component" value="Unassembled WGS sequence"/>
</dbReference>
<evidence type="ECO:0000313" key="2">
    <source>
        <dbReference type="Proteomes" id="UP000002624"/>
    </source>
</evidence>
<reference evidence="2" key="1">
    <citation type="submission" date="2009-05" db="EMBL/GenBank/DDBJ databases">
        <title>The genome sequence of Ajellomyces capsulatus strain H143.</title>
        <authorList>
            <person name="Champion M."/>
            <person name="Cuomo C.A."/>
            <person name="Ma L.-J."/>
            <person name="Henn M.R."/>
            <person name="Sil A."/>
            <person name="Goldman B."/>
            <person name="Young S.K."/>
            <person name="Kodira C.D."/>
            <person name="Zeng Q."/>
            <person name="Koehrsen M."/>
            <person name="Alvarado L."/>
            <person name="Berlin A.M."/>
            <person name="Borenstein D."/>
            <person name="Chen Z."/>
            <person name="Engels R."/>
            <person name="Freedman E."/>
            <person name="Gellesch M."/>
            <person name="Goldberg J."/>
            <person name="Griggs A."/>
            <person name="Gujja S."/>
            <person name="Heiman D.I."/>
            <person name="Hepburn T.A."/>
            <person name="Howarth C."/>
            <person name="Jen D."/>
            <person name="Larson L."/>
            <person name="Lewis B."/>
            <person name="Mehta T."/>
            <person name="Park D."/>
            <person name="Pearson M."/>
            <person name="Roberts A."/>
            <person name="Saif S."/>
            <person name="Shea T.D."/>
            <person name="Shenoy N."/>
            <person name="Sisk P."/>
            <person name="Stolte C."/>
            <person name="Sykes S."/>
            <person name="Walk T."/>
            <person name="White J."/>
            <person name="Yandava C."/>
            <person name="Klein B."/>
            <person name="McEwen J.G."/>
            <person name="Puccia R."/>
            <person name="Goldman G.H."/>
            <person name="Felipe M.S."/>
            <person name="Nino-Vega G."/>
            <person name="San-Blas G."/>
            <person name="Taylor J.W."/>
            <person name="Mendoza L."/>
            <person name="Galagan J.E."/>
            <person name="Nusbaum C."/>
            <person name="Birren B.W."/>
        </authorList>
    </citation>
    <scope>NUCLEOTIDE SEQUENCE [LARGE SCALE GENOMIC DNA]</scope>
    <source>
        <strain evidence="2">H143</strain>
    </source>
</reference>
<proteinExistence type="predicted"/>
<dbReference type="VEuPathDB" id="FungiDB:HCDG_02622"/>
<organism evidence="1 2">
    <name type="scientific">Ajellomyces capsulatus (strain H143)</name>
    <name type="common">Darling's disease fungus</name>
    <name type="synonym">Histoplasma capsulatum</name>
    <dbReference type="NCBI Taxonomy" id="544712"/>
    <lineage>
        <taxon>Eukaryota</taxon>
        <taxon>Fungi</taxon>
        <taxon>Dikarya</taxon>
        <taxon>Ascomycota</taxon>
        <taxon>Pezizomycotina</taxon>
        <taxon>Eurotiomycetes</taxon>
        <taxon>Eurotiomycetidae</taxon>
        <taxon>Onygenales</taxon>
        <taxon>Ajellomycetaceae</taxon>
        <taxon>Histoplasma</taxon>
    </lineage>
</organism>